<keyword evidence="9" id="KW-0808">Transferase</keyword>
<dbReference type="PANTHER" id="PTHR43775">
    <property type="entry name" value="FATTY ACID SYNTHASE"/>
    <property type="match status" value="1"/>
</dbReference>
<dbReference type="Pfam" id="PF00109">
    <property type="entry name" value="ketoacyl-synt"/>
    <property type="match status" value="4"/>
</dbReference>
<evidence type="ECO:0000256" key="12">
    <source>
        <dbReference type="ARBA" id="ARBA00023002"/>
    </source>
</evidence>
<dbReference type="InterPro" id="IPR000960">
    <property type="entry name" value="Flavin_mOase"/>
</dbReference>
<keyword evidence="11" id="KW-0274">FAD</keyword>
<dbReference type="InterPro" id="IPR013217">
    <property type="entry name" value="Methyltransf_12"/>
</dbReference>
<dbReference type="Pfam" id="PF22621">
    <property type="entry name" value="CurL-like_PKS_C"/>
    <property type="match status" value="1"/>
</dbReference>
<dbReference type="Pfam" id="PF08659">
    <property type="entry name" value="KR"/>
    <property type="match status" value="2"/>
</dbReference>
<name>A0ABY3C5C9_9GAMM</name>
<evidence type="ECO:0000256" key="9">
    <source>
        <dbReference type="ARBA" id="ARBA00022679"/>
    </source>
</evidence>
<dbReference type="Pfam" id="PF02801">
    <property type="entry name" value="Ketoacyl-synt_C"/>
    <property type="match status" value="4"/>
</dbReference>
<dbReference type="InterPro" id="IPR020806">
    <property type="entry name" value="PKS_PP-bd"/>
</dbReference>
<comment type="pathway">
    <text evidence="2">Antibiotic biosynthesis.</text>
</comment>
<gene>
    <name evidence="18" type="ORF">EKO24_020630</name>
</gene>
<accession>A0ABY3C5C9</accession>
<dbReference type="Pfam" id="PF16197">
    <property type="entry name" value="KAsynt_C_assoc"/>
    <property type="match status" value="1"/>
</dbReference>
<sequence length="6328" mass="698399">MSNARVKNNAIAVVGMACRFPEANHYADFWSNLKNGKNSIREIPASRWPQDVYSSEFQSPNKSTGKWCGLLDDIDRFDAAFFGISTRESKSMDPQQRLLLQETQHCIEDSGIPLAALQQCKTGVYIGVMALDYLIESTAKNVVTDSYSCLGNYECILANRLSYCFGLQGPSFAIDAACASSLVAMHQAKLSLLSGETDYAIAGGVSLNLHPWKYISFSKSRMLSPDGQCKTFDRDANGYVPGEGVGVVLLQRLEDAVQQKNHIYGVILGSAVHHGGSSPSITSPSVQSQQDLIAEVLQDSGVNPETVSYVEAHGTGTSLGDPIEVAALSRVFEQYTDKKHFCLLGSVKSNIGHLEAAAGVAGVIKVLLMMKHRQIPPTLNVVRTNPLLFLEDSPFRLPMKGEPWQAETDGECLRAGISSFGFGGTIAHLILESAAAVEPRRSPAGAYPFMLSAKTESSLQRLRDKWLAFSEREDFGKVSVLDYCATLATGREHYPYRWGCRIKSHQDLKTQLRNPESTAAPDTNTAWLLSIGDSLWSGFNEVKPFFRQASLMREKWNALKQDMTLSPWFQPQDRLLLQSGWSEATRPAQTFLVNYLYLSSLMELGFAPALIAAGGSGIWQGLVLSGMLSPIEAFAVLQRKMPLDKVKLSLPSIPFYDALGGQVITPVRFQPTYFIELVQNLDIAAQDWTRYLEDAVALEKSQYTFKSYLNEWAPELEAKGLTIEKLFYHQGLSDTEKKLSLIVIQTALLKLCRKWNFSPKGKINDAHLRELACLIVSINIDKKLIADLVFGDASGLGDVIEDLNRRASADFSRQDFPILYRQNSLPEPLTDFSRWFGQVRQQAFSLPPLETSACLQFGINNGAASSCATVQLCTPVSLLDAALALWQAGVNINWTDYFLQKPFYKAPLPVYEFGGDTYWISKQNDPVGTPMNVNHNELSMSARKSIETNRRLIRDPENLNKFTRRLSPVEDAVIRDTVVEGRCITPSPLRLALALQAGKQRLTADVNHLSDVYFPKPGIIDKQVSLVVDINDSGNFQLIKSVGNDTEEADEILAKGRVEQVGGIECPGFDAAALTLESTVAEEAIYALFEQWGYRYGPGMKLITKIEQSQNAFLVHIRAKPTDEAEDTGLDPFVLDCMFQGVFYVAHALGDLLQNRFLYVPISIKHLTLLAGLDRDCYAVIEKADFHITEQGDIRLSFNAYDLRGKAILTVDSIYFRRVQRNFLSSSAAKIPEPARYDTALLSAKTTQYLKQTFADVLGQSGSDIDDDARFQGIGVDSLINQEIVDRLARIFPELPSTILFEYTTIRQLAAYFIKTYETTLCEVLALPMLETAETTAAEVKPSPVLQSVPAAASGDSAAANDEPIAIIGCSGRFPQSPDIEALWENLKQGKNCISQVPEERWNYRDYYDAAGKQKGKSYTKWGGFLEGFDQFDPLFFNITPKQAQFMDPQQRIFLQAAWSSIEDAGYTRLSLPKNTGVFVGATTNTYGLWAAQQGSSQYPDTDSYDIANRVSYFCDFQGPSMTVDTACSSSLSSVHLAVQSLQRKECEMAIAGGVSLTLHPSRVVQFCQKNMLSGENYCHPFGEGKGGFVDAEGVAAVVLKPLSQAIKDRDCIHAVIRGTAINSGGRTGGYTVPSPRAQAQLVLKAINNAGVSPRTISYVETHGTGTTLGDPIEIEGLTQAFQQYTDATGFCAIGSVKSNIGHLIAAAGISGLIKVLLQMKYRTLVPSLHSTPSNPRIPFAKTPFYVQRQLAEWNAEYPRRAGVSSFGVGGSNAHVILEEYLTPVETGLPDCPCLIVLSAKNKDRLLASVQKLLDFLRPRLEQLNLHNIAYTLQVGREAMEQRLAFVVSDLSELVQALEQISAGNELQVADYFQGNIETNKKNRLLPLEGEAGSAYINALVQQKQLSQLAQQWAQGADVDWRGLYSGLGNAGAGPRRISLPGYPYAKQRYWLPEEQRQSAIAALHPLLDRVDSASSFTLESGVAFQKTLSRSHWLLKDHRVNEQPVLPGVAYLELAWAAAAQIGQAPGKIADMVWREALALPSSQTQAEIRVLLTKQGDSTAFEVQSVVPGMPPQQHAYGKFEPSAIASAEPFSWQQIQARCPETIDRQALYDGFSKSGIRYGQAFQCITRLHKNDCEALAFLTLPDCLSGDFSAYRQHPALMDAALQTALAWRDRDSAPQLPFMVEEVAAYHALTTHMIAYTQKIDAQRANVYLLDEAGKVCVQFKNAVFQQAKDSWAEFCYMPQWLLDAPGPVPASSAVSPQTILVFLPPPDDAEAAMQLVDALQRHYAQDRVIPVREDDFDVNAFPEIGRIYFLAGLISRTPDPQQPQQLEAIQAFGVHALHRLVKALSRSVHAERHLRLTVLTSQIHDIDAGVEIFPWVAGLAGLTKTLIREYPHWHINRLSLNPAEVVRGEVSLTTILTEPHHAGAEEVALHRGQRYSRQMVPARLAAVAKTPFRQRGVYLIAGGLGGVGRQLAEYLAENVQARLILLGRKPLDAARIAQIADIEKKGGEVLYLPTDLTSPMQTQAAIAEGKARFGEIHGVFNSAVILQDKALENMDEAAFRSVYDTKAKASVNLCDALEGQDLDFILFFSSILSIIGNPGQGNYVAGGTFQDAFSRYLNQRRPYPVQVVNWGYWGTVGIVATEDYQRRMGNQGMSSIRPDEGMEAIKRILARRAEQVVAVKASPQLQQRMFVSQEKQHQGKTQELPASLNKLSVALNPSTLVQTDLFRFQAGYLALKQFAHQLLFACFRDMGFLDAEPPAAIPPRFSRFYDAARRMLASSGLSATAPVDANRRQTALAEQYPEIRAHLELLVNCVEHYPQLFREEIQPTQVMFPNSSMAKVEGIYKNNPVADYFNALAANSVLAFIEERVKTLADGEKIRILEIGAGTGGTSSCVLEAIAAYRNKLEYVYTDVSSFFLTHGRKQFAERYPFVTFQLLDITKEPAAQKFQPNSFELIVATNVLHATPDIKTTLGNVGSLLKTHGWLVLNEMTGTQDLLTLTFGLLDGWWLYEDRQYRIQDSPLLTPENWTQLFREAGFQQAEILGPSAIVGLDLAQHVLVAEKSARTQQAVADQAAGENIEPVPAVGVKPAREANCKFQNETKHMAHKHDEDFEQRLLDIVLKCVETASGIAAQEIDEDRPFSEYGIDSITGIELINELNQTLSVFLSKTALFDYTTVAALTAYIGEEYGDDIAAVAEKAAATAVAHNIGSEVNEATSFPRSGVGIPEYRSSGEGRRSVLHCVPTPERGNDITANEDLQQRLLDIVLKCVESASGIAAQEIDEDRPFSEYGIDSITGIELINELNQTLSVFLSKTALFDYTTVAALAAYIGEQYGDDIAVPATVPVETPTVQTNNPIAEQAQPGAIGPHCQHYGFQQQGDWLRGEEVVQHYRITVEDNNCIRDHVIYGQYIMPSDAYLEMLYIGTRKLLGFTGGLQVENFNLQFPMITFPGIALDCRLKLTPNAKGDRFAIQSKKDGQPDAYKVSVDGRFKQITEAATVNRDFRQVWERFEIKVHPAEIYTPDAILKVGPSYQTIGEIRIQQQTAVSQLRRSHEGALLKDRFVLEPSIVDGLFATGLYFASFLSGDRKNFFIPVLFDKIKVFRELHDESYYGVVKAVSVKAEHITLDLTLVDRQGNEALSFQGFHLQKILAEDLKKNAQTPADKAAEAKQSNAGEVSEQGMSIAIIGMAGRFPMADGVDQYWQNLEQGKNCVIEVPQQRWSIDEHYDPDPAKRDKTYSKWGGFLKDVDRFDSLFFQISGKEGELSDPQQRIFLEDCWHTLEDAGYSDVALSGLKLGVFAGATKGDYQTKMHHEQGAAIEGFSFAGNEPSVMAARISYFLNLKGPSIAINTACSSSLVAINLACQSLNAGESDMALAGGIHICTTPLFYKLTSKSGMLSATGQCRAFDNDANGFVPGEASAAILLKPLAKALADGDHIYGVIRGIGVNQDGKTNGMTAPSSISQAELEASVYQKYGISPDSIGYIETHGTGTKLGDPIEVEALTNAFRKFTDKKQFCPIGSVKTNIGHTAYAAGVSSVIKVLLSMKNRKIAPSLHCEQPNEYINFQDSPFYVNRDLQDWTVRDGGVRRAAVSSFGISGTNCHVVIDEAPALPLFNPLPSRPCFLIAVSAKTASAFAQKCVELLQWLTQQGNDANLGDIAYTLQVGRSHFGYRAAFLVRSKQELIDYLSSKSLEPERNSASRDLKKQGEQLLRQISGNGFSGAQAYSEQLEQLAKLYEQGYTPNWNLLNPAGEGWRRVSMPAYPFERERLWIPQTAVDEVRGPAANAALHPLLDRINPLLSLEQGLTYEKTFTASDWLLQQHQIGGKGILPGVAYLEMARAAFALSVDRPFELSRIVWSKPLIVERQTPVRIVLEQRGDRYSFSVQSSDGGIHGRGELAFAAPSVIAPMPDRIEALRLAGLPQLSGDKLYSQLQNIGVHHGSGFQCVQRIYLGDNEALAELAFNPGHRQCQAYAYSPSLLDGCLQLGAAFILNRAGGQAISSLLPHSLEKAEFLAPLSETGYVHLESVGPMRFHLSLLNEQGQVCVGLRDVFYQAQKDMFGDFFYRPRWEAKAFSESKPVQAGRNVLFVSVDQQTALDLQDKLKRLHAADSVWEIKLAAQAGKLDERCWQVDYSNPASILECLQAGGFPCPERVYFMGGIQDEPDVTLPDGQLQRSKQLGVLSLLRLIQAMIKQPWLHNRIQLSVLTESAHAVEARQRTNPLVGSIFGVAKTALKEYPQLQVSCVDFCKTDDMAELAKQIQVEPFTDKGREVALRSGRRFVLTLEPLEISAAPQTVFRHQGVYLILGGAGGIGFAFSCYLAEKVNARVVWIGRSALNLDLQDKIAAIEAKGGKAIYVQADAGDLLSLRTAVAQVRERFGSIHGVIHSALVLKDKSLPNMDEATFLEALAPKVQGSVNLHKALDGEALDFFLFFSSGESFTCYPGQSNYAAACTFKDAFARHLQNTAPYPVKILNWGYWGTVGVVSSEAYNQKLAARGVYSIAPEEGMEAIERIMASPFEQVVPMKVSREHLNELGIELYGRAAAHNPKAATEAAAPLSGSGFDEKVEDFVKTVLAQALKIRKTSIDPQASFEIYGMDSLDISSVLQAFERHLGKLPVVTLYQYNTTEELKQYFIEHHRQTLESIVGAAVLSAALPESAAAKPAQASISRDISSGDIAVIGLSGKYPMAKDLDQFWQNLKQGENCIREVPKERWDWQSYYSENKHEPGAIYSKWGGFIDDADKFDPLFFSIPPNEARLMDPQERLFIESAWTALEDAGYTRQALAKQNKQVGVFVGLMHADYESLAGERWSADDPVAAHSSFWSVANRISYLCNFNGPSMAVDTACSSSLTAVHLAYESLVRGECDLAIAGGVNLILHPKHYLRLCAATMITQDSRCKSFGADADGFVDGEGVGAVLLKPLAQAEIDGDHIYAVIKASAMNSGGKTSGYTVPNPNAQAKVIGSALRKANIDPNTINYVEAHGTGTSIGDPIEIAALTQAYRELGVQARQQCAVGSVKSNVGHLESAAGMAGLTKVLLQMRHGVLVPSLHAKTLNPYISFEDTPFYVQQELAEWQPVIVDGKRCPRRAGLSSFGAGGTNHHLIVEEYPEAYKQPASAPGPLVFPLSAKTPERLLAYAESYLHFLEVQPVDMENLSYTLQQGREAMAERLAIVFSTQRELIDKLSRWLREQSGSEDVFQGRVQAETQTQAQYASIREQAQAWVAGHKIDWQDLHARRMSLPTYPFQKESYWIPAKAELGSLSAQTKLMPSGDKQTPIAVDIGVAKSARVEFLPEGRRGSASLSVAVIGAGPAGLAAAKCLLEDGHSPTVFEKTDRIGGIWCFRDGHRGGPYQATRLQTSKFTSLYSDFPPPESMSIFPGVDELNRYFNDYVDHFQFRSHIQLNTGLEQLVRDGDKWSLTLRKADGGHYTQSFDAVSICIGNFWRPKTVSYPGMERFQGEYLHAANYHSPDIFHGKRVLVIGNGVSGMDISVDASKTAKKVTMSLRSKKMVIPRMFGFTTNDGSISSVKRLIINQQRPADVLNEWRASIPQHMAEMENSGLMPEFPVKESILLVSCDFPRTVSEGKIQLKPELRSFSENGCEFEDGSYEQFDIIVDCTGYEEPAFPFLPKSVNVNELYKHQFSPEHPNLCFIGRKHASLSVVPTLELEARWFSKVLTKECKLPDADTMRSVIQSDLRKESKRGQLFPSIDSAQQNMWLAEQIGAFPSPVSDWKRYWQLINMPAIPAVYRLVGPNRWPEAERFLEAIRQKLYINKNDPRLETMKYALLAKLGPENLEIMVKLGQISAAEMDKALVKESVKPHSSTPEETV</sequence>
<dbReference type="Gene3D" id="1.10.1200.10">
    <property type="entry name" value="ACP-like"/>
    <property type="match status" value="4"/>
</dbReference>
<feature type="domain" description="Ketosynthase family 3 (KS3)" evidence="16">
    <location>
        <begin position="8"/>
        <end position="433"/>
    </location>
</feature>
<feature type="domain" description="Carrier" evidence="15">
    <location>
        <begin position="1244"/>
        <end position="1317"/>
    </location>
</feature>
<dbReference type="CDD" id="cd02440">
    <property type="entry name" value="AdoMet_MTases"/>
    <property type="match status" value="1"/>
</dbReference>
<evidence type="ECO:0000256" key="8">
    <source>
        <dbReference type="ARBA" id="ARBA00022630"/>
    </source>
</evidence>
<organism evidence="18 19">
    <name type="scientific">Candidatus Methylobacter oryzae</name>
    <dbReference type="NCBI Taxonomy" id="2497749"/>
    <lineage>
        <taxon>Bacteria</taxon>
        <taxon>Pseudomonadati</taxon>
        <taxon>Pseudomonadota</taxon>
        <taxon>Gammaproteobacteria</taxon>
        <taxon>Methylococcales</taxon>
        <taxon>Methylococcaceae</taxon>
        <taxon>Methylobacter</taxon>
    </lineage>
</organism>
<dbReference type="InterPro" id="IPR020841">
    <property type="entry name" value="PKS_Beta-ketoAc_synthase_dom"/>
</dbReference>
<dbReference type="Pfam" id="PF22336">
    <property type="entry name" value="RhiE-like_linker"/>
    <property type="match status" value="2"/>
</dbReference>
<keyword evidence="5" id="KW-0596">Phosphopantetheine</keyword>
<dbReference type="SMART" id="SM01294">
    <property type="entry name" value="PKS_PP_betabranch"/>
    <property type="match status" value="3"/>
</dbReference>
<feature type="domain" description="PKS/mFAS DH" evidence="17">
    <location>
        <begin position="1965"/>
        <end position="2240"/>
    </location>
</feature>
<dbReference type="Proteomes" id="UP000733744">
    <property type="component" value="Unassembled WGS sequence"/>
</dbReference>
<dbReference type="Gene3D" id="3.10.129.110">
    <property type="entry name" value="Polyketide synthase dehydratase"/>
    <property type="match status" value="4"/>
</dbReference>
<keyword evidence="10" id="KW-0677">Repeat</keyword>
<dbReference type="PROSITE" id="PS52004">
    <property type="entry name" value="KS3_2"/>
    <property type="match status" value="4"/>
</dbReference>
<evidence type="ECO:0000256" key="4">
    <source>
        <dbReference type="ARBA" id="ARBA00006484"/>
    </source>
</evidence>
<dbReference type="PRINTS" id="PR00370">
    <property type="entry name" value="FMOXYGENASE"/>
</dbReference>
<feature type="domain" description="Carrier" evidence="15">
    <location>
        <begin position="5067"/>
        <end position="5140"/>
    </location>
</feature>
<dbReference type="SUPFAM" id="SSF51905">
    <property type="entry name" value="FAD/NAD(P)-binding domain"/>
    <property type="match status" value="2"/>
</dbReference>
<dbReference type="Pfam" id="PF21089">
    <property type="entry name" value="PKS_DH_N"/>
    <property type="match status" value="2"/>
</dbReference>
<evidence type="ECO:0000256" key="2">
    <source>
        <dbReference type="ARBA" id="ARBA00004792"/>
    </source>
</evidence>
<dbReference type="PANTHER" id="PTHR43775:SF37">
    <property type="entry name" value="SI:DKEY-61P9.11"/>
    <property type="match status" value="1"/>
</dbReference>
<dbReference type="InterPro" id="IPR016039">
    <property type="entry name" value="Thiolase-like"/>
</dbReference>
<feature type="domain" description="Carrier" evidence="15">
    <location>
        <begin position="3120"/>
        <end position="3194"/>
    </location>
</feature>
<evidence type="ECO:0000256" key="14">
    <source>
        <dbReference type="PROSITE-ProRule" id="PRU01363"/>
    </source>
</evidence>
<feature type="domain" description="PKS/mFAS DH" evidence="17">
    <location>
        <begin position="4293"/>
        <end position="4565"/>
    </location>
</feature>
<dbReference type="InterPro" id="IPR036188">
    <property type="entry name" value="FAD/NAD-bd_sf"/>
</dbReference>
<evidence type="ECO:0000256" key="7">
    <source>
        <dbReference type="ARBA" id="ARBA00022553"/>
    </source>
</evidence>
<feature type="active site" description="Proton acceptor; for dehydratase activity" evidence="14">
    <location>
        <position position="1999"/>
    </location>
</feature>
<feature type="region of interest" description="N-terminal hotdog fold" evidence="14">
    <location>
        <begin position="935"/>
        <end position="1065"/>
    </location>
</feature>
<dbReference type="Pfam" id="PF00743">
    <property type="entry name" value="FMO-like"/>
    <property type="match status" value="1"/>
</dbReference>
<dbReference type="InterPro" id="IPR057326">
    <property type="entry name" value="KR_dom"/>
</dbReference>
<feature type="active site" description="Proton acceptor; for dehydratase activity" evidence="14">
    <location>
        <position position="4325"/>
    </location>
</feature>
<keyword evidence="19" id="KW-1185">Reference proteome</keyword>
<dbReference type="Pfam" id="PF00550">
    <property type="entry name" value="PP-binding"/>
    <property type="match status" value="4"/>
</dbReference>
<dbReference type="InterPro" id="IPR018201">
    <property type="entry name" value="Ketoacyl_synth_AS"/>
</dbReference>
<dbReference type="InterPro" id="IPR049900">
    <property type="entry name" value="PKS_mFAS_DH"/>
</dbReference>
<dbReference type="InterPro" id="IPR054514">
    <property type="entry name" value="RhiE-like_linker"/>
</dbReference>
<feature type="domain" description="Carrier" evidence="15">
    <location>
        <begin position="3258"/>
        <end position="3339"/>
    </location>
</feature>
<dbReference type="InterPro" id="IPR032821">
    <property type="entry name" value="PKS_assoc"/>
</dbReference>
<dbReference type="RefSeq" id="WP_143733270.1">
    <property type="nucleotide sequence ID" value="NZ_RYFG02000120.1"/>
</dbReference>
<dbReference type="Gene3D" id="3.40.50.720">
    <property type="entry name" value="NAD(P)-binding Rossmann-like Domain"/>
    <property type="match status" value="2"/>
</dbReference>
<dbReference type="InterPro" id="IPR006162">
    <property type="entry name" value="Ppantetheine_attach_site"/>
</dbReference>
<keyword evidence="6" id="KW-0963">Cytoplasm</keyword>
<dbReference type="PROSITE" id="PS50075">
    <property type="entry name" value="CARRIER"/>
    <property type="match status" value="4"/>
</dbReference>
<dbReference type="InterPro" id="IPR014030">
    <property type="entry name" value="Ketoacyl_synth_N"/>
</dbReference>
<feature type="region of interest" description="C-terminal hotdog fold" evidence="14">
    <location>
        <begin position="1077"/>
        <end position="1225"/>
    </location>
</feature>
<proteinExistence type="inferred from homology"/>
<dbReference type="InterPro" id="IPR029063">
    <property type="entry name" value="SAM-dependent_MTases_sf"/>
</dbReference>
<feature type="domain" description="Ketosynthase family 3 (KS3)" evidence="16">
    <location>
        <begin position="5176"/>
        <end position="5607"/>
    </location>
</feature>
<feature type="region of interest" description="C-terminal hotdog fold" evidence="14">
    <location>
        <begin position="4424"/>
        <end position="4565"/>
    </location>
</feature>
<comment type="pathway">
    <text evidence="3">Lipid metabolism; fatty acid biosynthesis.</text>
</comment>
<dbReference type="SMART" id="SM00823">
    <property type="entry name" value="PKS_PP"/>
    <property type="match status" value="4"/>
</dbReference>
<feature type="region of interest" description="C-terminal hotdog fold" evidence="14">
    <location>
        <begin position="2103"/>
        <end position="2240"/>
    </location>
</feature>
<reference evidence="18 19" key="1">
    <citation type="journal article" date="2019" name="Antonie Van Leeuwenhoek">
        <title>Description of 'Ca. Methylobacter oryzae' KRF1, a novel species from the environmentally important Methylobacter clade 2.</title>
        <authorList>
            <person name="Khatri K."/>
            <person name="Mohite J.A."/>
            <person name="Pandit P.S."/>
            <person name="Bahulikar R."/>
            <person name="Rahalkar M.C."/>
        </authorList>
    </citation>
    <scope>NUCLEOTIDE SEQUENCE [LARGE SCALE GENOMIC DNA]</scope>
    <source>
        <strain evidence="18 19">KRF1</strain>
    </source>
</reference>
<dbReference type="PROSITE" id="PS00012">
    <property type="entry name" value="PHOSPHOPANTETHEINE"/>
    <property type="match status" value="2"/>
</dbReference>
<evidence type="ECO:0000256" key="6">
    <source>
        <dbReference type="ARBA" id="ARBA00022490"/>
    </source>
</evidence>
<dbReference type="InterPro" id="IPR009081">
    <property type="entry name" value="PP-bd_ACP"/>
</dbReference>
<dbReference type="CDD" id="cd00833">
    <property type="entry name" value="PKS"/>
    <property type="match status" value="4"/>
</dbReference>
<dbReference type="PROSITE" id="PS51257">
    <property type="entry name" value="PROKAR_LIPOPROTEIN"/>
    <property type="match status" value="1"/>
</dbReference>
<feature type="domain" description="PKS/mFAS DH" evidence="17">
    <location>
        <begin position="3377"/>
        <end position="3660"/>
    </location>
</feature>
<dbReference type="InterPro" id="IPR049552">
    <property type="entry name" value="PKS_DH_N"/>
</dbReference>
<dbReference type="Gene3D" id="1.10.1240.100">
    <property type="match status" value="4"/>
</dbReference>
<feature type="region of interest" description="N-terminal hotdog fold" evidence="14">
    <location>
        <begin position="4293"/>
        <end position="4408"/>
    </location>
</feature>
<evidence type="ECO:0000313" key="19">
    <source>
        <dbReference type="Proteomes" id="UP000733744"/>
    </source>
</evidence>
<keyword evidence="13" id="KW-0511">Multifunctional enzyme</keyword>
<comment type="caution">
    <text evidence="18">The sequence shown here is derived from an EMBL/GenBank/DDBJ whole genome shotgun (WGS) entry which is preliminary data.</text>
</comment>
<dbReference type="Gene3D" id="3.50.50.60">
    <property type="entry name" value="FAD/NAD(P)-binding domain"/>
    <property type="match status" value="1"/>
</dbReference>
<comment type="caution">
    <text evidence="14">Lacks conserved residue(s) required for the propagation of feature annotation.</text>
</comment>
<comment type="subcellular location">
    <subcellularLocation>
        <location evidence="1">Cytoplasm</location>
    </subcellularLocation>
</comment>
<dbReference type="EMBL" id="RYFG02000120">
    <property type="protein sequence ID" value="TRW90025.1"/>
    <property type="molecule type" value="Genomic_DNA"/>
</dbReference>
<evidence type="ECO:0000256" key="13">
    <source>
        <dbReference type="ARBA" id="ARBA00023268"/>
    </source>
</evidence>
<dbReference type="InterPro" id="IPR020807">
    <property type="entry name" value="PKS_DH"/>
</dbReference>
<dbReference type="SUPFAM" id="SSF51735">
    <property type="entry name" value="NAD(P)-binding Rossmann-fold domains"/>
    <property type="match status" value="4"/>
</dbReference>
<evidence type="ECO:0000259" key="17">
    <source>
        <dbReference type="PROSITE" id="PS52019"/>
    </source>
</evidence>
<dbReference type="SMART" id="SM00822">
    <property type="entry name" value="PKS_KR"/>
    <property type="match status" value="2"/>
</dbReference>
<dbReference type="InterPro" id="IPR036291">
    <property type="entry name" value="NAD(P)-bd_dom_sf"/>
</dbReference>
<keyword evidence="12" id="KW-0560">Oxidoreductase</keyword>
<dbReference type="CDD" id="cd08953">
    <property type="entry name" value="KR_2_SDR_x"/>
    <property type="match status" value="2"/>
</dbReference>
<evidence type="ECO:0000259" key="16">
    <source>
        <dbReference type="PROSITE" id="PS52004"/>
    </source>
</evidence>
<feature type="active site" description="Proton donor; for dehydratase activity" evidence="14">
    <location>
        <position position="2164"/>
    </location>
</feature>
<dbReference type="Pfam" id="PF14765">
    <property type="entry name" value="PS-DH"/>
    <property type="match status" value="4"/>
</dbReference>
<feature type="domain" description="PKS/mFAS DH" evidence="17">
    <location>
        <begin position="935"/>
        <end position="1225"/>
    </location>
</feature>
<comment type="similarity">
    <text evidence="4">Belongs to the short-chain dehydrogenases/reductases (SDR) family.</text>
</comment>
<dbReference type="InterPro" id="IPR036736">
    <property type="entry name" value="ACP-like_sf"/>
</dbReference>
<dbReference type="InterPro" id="IPR049551">
    <property type="entry name" value="PKS_DH_C"/>
</dbReference>
<dbReference type="InterPro" id="IPR014031">
    <property type="entry name" value="Ketoacyl_synth_C"/>
</dbReference>
<evidence type="ECO:0000256" key="11">
    <source>
        <dbReference type="ARBA" id="ARBA00022827"/>
    </source>
</evidence>
<dbReference type="PROSITE" id="PS00606">
    <property type="entry name" value="KS3_1"/>
    <property type="match status" value="4"/>
</dbReference>
<feature type="region of interest" description="N-terminal hotdog fold" evidence="14">
    <location>
        <begin position="1965"/>
        <end position="2089"/>
    </location>
</feature>
<dbReference type="SMART" id="SM00826">
    <property type="entry name" value="PKS_DH"/>
    <property type="match status" value="2"/>
</dbReference>
<feature type="domain" description="Ketosynthase family 3 (KS3)" evidence="16">
    <location>
        <begin position="1362"/>
        <end position="1780"/>
    </location>
</feature>
<evidence type="ECO:0000313" key="18">
    <source>
        <dbReference type="EMBL" id="TRW90025.1"/>
    </source>
</evidence>
<feature type="active site" description="Proton acceptor; for dehydratase activity" evidence="14">
    <location>
        <position position="3409"/>
    </location>
</feature>
<evidence type="ECO:0000256" key="3">
    <source>
        <dbReference type="ARBA" id="ARBA00005194"/>
    </source>
</evidence>
<dbReference type="Gene3D" id="3.40.47.10">
    <property type="match status" value="4"/>
</dbReference>
<feature type="region of interest" description="N-terminal hotdog fold" evidence="14">
    <location>
        <begin position="3377"/>
        <end position="3502"/>
    </location>
</feature>
<evidence type="ECO:0000256" key="10">
    <source>
        <dbReference type="ARBA" id="ARBA00022737"/>
    </source>
</evidence>
<dbReference type="PROSITE" id="PS52019">
    <property type="entry name" value="PKS_MFAS_DH"/>
    <property type="match status" value="4"/>
</dbReference>
<dbReference type="InterPro" id="IPR013968">
    <property type="entry name" value="PKS_KR"/>
</dbReference>
<dbReference type="InterPro" id="IPR020946">
    <property type="entry name" value="Flavin_mOase-like"/>
</dbReference>
<dbReference type="Pfam" id="PF08242">
    <property type="entry name" value="Methyltransf_12"/>
    <property type="match status" value="1"/>
</dbReference>
<evidence type="ECO:0000259" key="15">
    <source>
        <dbReference type="PROSITE" id="PS50075"/>
    </source>
</evidence>
<feature type="active site" description="Proton donor; for dehydratase activity" evidence="14">
    <location>
        <position position="3575"/>
    </location>
</feature>
<dbReference type="Gene3D" id="3.40.50.150">
    <property type="entry name" value="Vaccinia Virus protein VP39"/>
    <property type="match status" value="1"/>
</dbReference>
<dbReference type="InterPro" id="IPR042104">
    <property type="entry name" value="PKS_dehydratase_sf"/>
</dbReference>
<keyword evidence="7" id="KW-0597">Phosphoprotein</keyword>
<dbReference type="SUPFAM" id="SSF47336">
    <property type="entry name" value="ACP-like"/>
    <property type="match status" value="4"/>
</dbReference>
<dbReference type="SUPFAM" id="SSF53901">
    <property type="entry name" value="Thiolase-like"/>
    <property type="match status" value="4"/>
</dbReference>
<evidence type="ECO:0000256" key="1">
    <source>
        <dbReference type="ARBA" id="ARBA00004496"/>
    </source>
</evidence>
<dbReference type="SUPFAM" id="SSF53335">
    <property type="entry name" value="S-adenosyl-L-methionine-dependent methyltransferases"/>
    <property type="match status" value="1"/>
</dbReference>
<feature type="region of interest" description="C-terminal hotdog fold" evidence="14">
    <location>
        <begin position="3516"/>
        <end position="3660"/>
    </location>
</feature>
<protein>
    <submittedName>
        <fullName evidence="18">SDR family NAD(P)-dependent oxidoreductase</fullName>
    </submittedName>
</protein>
<dbReference type="InterPro" id="IPR050091">
    <property type="entry name" value="PKS_NRPS_Biosynth_Enz"/>
</dbReference>
<feature type="domain" description="Ketosynthase family 3 (KS3)" evidence="16">
    <location>
        <begin position="3685"/>
        <end position="4111"/>
    </location>
</feature>
<dbReference type="SMART" id="SM00825">
    <property type="entry name" value="PKS_KS"/>
    <property type="match status" value="4"/>
</dbReference>
<evidence type="ECO:0000256" key="5">
    <source>
        <dbReference type="ARBA" id="ARBA00022450"/>
    </source>
</evidence>
<feature type="active site" description="Proton donor; for dehydratase activity" evidence="14">
    <location>
        <position position="4484"/>
    </location>
</feature>
<keyword evidence="8" id="KW-0285">Flavoprotein</keyword>